<dbReference type="Pfam" id="PF00501">
    <property type="entry name" value="AMP-binding"/>
    <property type="match status" value="1"/>
</dbReference>
<dbReference type="Gene3D" id="3.40.50.12780">
    <property type="entry name" value="N-terminal domain of ligase-like"/>
    <property type="match status" value="1"/>
</dbReference>
<dbReference type="InterPro" id="IPR042099">
    <property type="entry name" value="ANL_N_sf"/>
</dbReference>
<dbReference type="PANTHER" id="PTHR43272:SF33">
    <property type="entry name" value="AMP-BINDING DOMAIN-CONTAINING PROTEIN-RELATED"/>
    <property type="match status" value="1"/>
</dbReference>
<dbReference type="GO" id="GO:0016020">
    <property type="term" value="C:membrane"/>
    <property type="evidence" value="ECO:0007669"/>
    <property type="project" value="TreeGrafter"/>
</dbReference>
<evidence type="ECO:0000313" key="5">
    <source>
        <dbReference type="Proteomes" id="UP000244855"/>
    </source>
</evidence>
<dbReference type="GO" id="GO:0004467">
    <property type="term" value="F:long-chain fatty acid-CoA ligase activity"/>
    <property type="evidence" value="ECO:0007669"/>
    <property type="project" value="TreeGrafter"/>
</dbReference>
<dbReference type="STRING" id="97972.A0A2V1D0E8"/>
<dbReference type="PANTHER" id="PTHR43272">
    <property type="entry name" value="LONG-CHAIN-FATTY-ACID--COA LIGASE"/>
    <property type="match status" value="1"/>
</dbReference>
<evidence type="ECO:0000259" key="3">
    <source>
        <dbReference type="Pfam" id="PF00501"/>
    </source>
</evidence>
<sequence length="709" mass="77844">MFGTSDPLVAAAEAFNPTPPKGTPYSVPIPGSKVEGRSAVYRHWDYVNKPLLDTLVPSLRTVHDGFEHAAAKYPKNRCLGHRPYDPTTKTWGAYVWQDYQTIQTRRKNLGAGLVHLHKQVGVTKESYGIGLYCQNRPEWQITDLAAMSQRLYSVSIYDTLGPDTTEYIINHSELVCVATSLNHVTALLKLKPRLPTLKLIMVLDPISSGELPGESKADILNSLAAEVGVSIHYIKDVEALGESNPLPIKAPTPDDIVTINYTSGTTGNPKGVVLPHRAAWAAANVSMMFFPTNPSSVLCSFLPLAHIFQRLGENSALAGGCSIGYFHGDVTQLVDDLKLVRPTQFSGVPRLYNRFGGAIKAATTEQPGFKGALSRHVISTKLAAINDKHNPTSKHAIYDRIWAKKVAAGIGLDRAANMVSGSAPIDPTLHQFLRVCFGNSFVQGWGMTESYAMGLIQDTKNDYSTGTCGGLVPATEACLVDVPDMEYFSTDKPFPRGELVVRGNTLFREYLGNPEETAKTIDAEGWLHTGDIATIDAQGRFKIIDRKKNVLKLAQGEYISPERIENVYLANCPWIATAYVHGDSQQAFLVGLFGVAVDMFPAFASKVLGEKIEVGDVESLKKAITDKRVEQAVLKELTRVGKKNKFNSYENIKAVRLFVDPFTIDNELLTPTLKLKRPQTVKKYRKELDDCYEEALAAEASGKNTKAKL</sequence>
<dbReference type="OrthoDB" id="1700726at2759"/>
<dbReference type="Proteomes" id="UP000244855">
    <property type="component" value="Unassembled WGS sequence"/>
</dbReference>
<keyword evidence="5" id="KW-1185">Reference proteome</keyword>
<dbReference type="AlphaFoldDB" id="A0A2V1D0E8"/>
<evidence type="ECO:0000313" key="4">
    <source>
        <dbReference type="EMBL" id="PVH91518.1"/>
    </source>
</evidence>
<evidence type="ECO:0000256" key="2">
    <source>
        <dbReference type="ARBA" id="ARBA00022840"/>
    </source>
</evidence>
<organism evidence="4 5">
    <name type="scientific">Periconia macrospinosa</name>
    <dbReference type="NCBI Taxonomy" id="97972"/>
    <lineage>
        <taxon>Eukaryota</taxon>
        <taxon>Fungi</taxon>
        <taxon>Dikarya</taxon>
        <taxon>Ascomycota</taxon>
        <taxon>Pezizomycotina</taxon>
        <taxon>Dothideomycetes</taxon>
        <taxon>Pleosporomycetidae</taxon>
        <taxon>Pleosporales</taxon>
        <taxon>Massarineae</taxon>
        <taxon>Periconiaceae</taxon>
        <taxon>Periconia</taxon>
    </lineage>
</organism>
<dbReference type="GO" id="GO:0005783">
    <property type="term" value="C:endoplasmic reticulum"/>
    <property type="evidence" value="ECO:0007669"/>
    <property type="project" value="TreeGrafter"/>
</dbReference>
<gene>
    <name evidence="4" type="ORF">DM02DRAFT_338947</name>
</gene>
<dbReference type="InterPro" id="IPR020845">
    <property type="entry name" value="AMP-binding_CS"/>
</dbReference>
<protein>
    <submittedName>
        <fullName evidence="4">Long-chain-fatty-acid-CoA ligase 1</fullName>
    </submittedName>
</protein>
<feature type="domain" description="AMP-dependent synthetase/ligase" evidence="3">
    <location>
        <begin position="66"/>
        <end position="511"/>
    </location>
</feature>
<accession>A0A2V1D0E8</accession>
<name>A0A2V1D0E8_9PLEO</name>
<proteinExistence type="predicted"/>
<dbReference type="PROSITE" id="PS00455">
    <property type="entry name" value="AMP_BINDING"/>
    <property type="match status" value="1"/>
</dbReference>
<keyword evidence="4" id="KW-0436">Ligase</keyword>
<keyword evidence="1" id="KW-0547">Nucleotide-binding</keyword>
<reference evidence="4 5" key="1">
    <citation type="journal article" date="2018" name="Sci. Rep.">
        <title>Comparative genomics provides insights into the lifestyle and reveals functional heterogeneity of dark septate endophytic fungi.</title>
        <authorList>
            <person name="Knapp D.G."/>
            <person name="Nemeth J.B."/>
            <person name="Barry K."/>
            <person name="Hainaut M."/>
            <person name="Henrissat B."/>
            <person name="Johnson J."/>
            <person name="Kuo A."/>
            <person name="Lim J.H.P."/>
            <person name="Lipzen A."/>
            <person name="Nolan M."/>
            <person name="Ohm R.A."/>
            <person name="Tamas L."/>
            <person name="Grigoriev I.V."/>
            <person name="Spatafora J.W."/>
            <person name="Nagy L.G."/>
            <person name="Kovacs G.M."/>
        </authorList>
    </citation>
    <scope>NUCLEOTIDE SEQUENCE [LARGE SCALE GENOMIC DNA]</scope>
    <source>
        <strain evidence="4 5">DSE2036</strain>
    </source>
</reference>
<dbReference type="SUPFAM" id="SSF56801">
    <property type="entry name" value="Acetyl-CoA synthetase-like"/>
    <property type="match status" value="1"/>
</dbReference>
<dbReference type="InterPro" id="IPR000873">
    <property type="entry name" value="AMP-dep_synth/lig_dom"/>
</dbReference>
<dbReference type="GO" id="GO:0005524">
    <property type="term" value="F:ATP binding"/>
    <property type="evidence" value="ECO:0007669"/>
    <property type="project" value="UniProtKB-KW"/>
</dbReference>
<keyword evidence="2" id="KW-0067">ATP-binding</keyword>
<dbReference type="EMBL" id="KZ805848">
    <property type="protein sequence ID" value="PVH91518.1"/>
    <property type="molecule type" value="Genomic_DNA"/>
</dbReference>
<evidence type="ECO:0000256" key="1">
    <source>
        <dbReference type="ARBA" id="ARBA00022741"/>
    </source>
</evidence>